<evidence type="ECO:0000313" key="8">
    <source>
        <dbReference type="EMBL" id="CAG9809492.1"/>
    </source>
</evidence>
<keyword evidence="3" id="KW-0347">Helicase</keyword>
<dbReference type="FunFam" id="3.40.50.300:FF:000326">
    <property type="entry name" value="P-loop containing nucleoside triphosphate hydrolase"/>
    <property type="match status" value="1"/>
</dbReference>
<keyword evidence="1" id="KW-0547">Nucleotide-binding</keyword>
<dbReference type="InterPro" id="IPR026122">
    <property type="entry name" value="MOV-10/SDE3_DEXXQ/H-box"/>
</dbReference>
<keyword evidence="4" id="KW-0067">ATP-binding</keyword>
<dbReference type="GO" id="GO:0003723">
    <property type="term" value="F:RNA binding"/>
    <property type="evidence" value="ECO:0007669"/>
    <property type="project" value="InterPro"/>
</dbReference>
<evidence type="ECO:0000313" key="9">
    <source>
        <dbReference type="Proteomes" id="UP001153620"/>
    </source>
</evidence>
<dbReference type="GO" id="GO:0005694">
    <property type="term" value="C:chromosome"/>
    <property type="evidence" value="ECO:0007669"/>
    <property type="project" value="UniProtKB-ARBA"/>
</dbReference>
<reference evidence="8" key="1">
    <citation type="submission" date="2022-01" db="EMBL/GenBank/DDBJ databases">
        <authorList>
            <person name="King R."/>
        </authorList>
    </citation>
    <scope>NUCLEOTIDE SEQUENCE</scope>
</reference>
<keyword evidence="2" id="KW-0378">Hydrolase</keyword>
<dbReference type="GO" id="GO:0005524">
    <property type="term" value="F:ATP binding"/>
    <property type="evidence" value="ECO:0007669"/>
    <property type="project" value="UniProtKB-KW"/>
</dbReference>
<proteinExistence type="predicted"/>
<dbReference type="EMBL" id="OU895879">
    <property type="protein sequence ID" value="CAG9809492.1"/>
    <property type="molecule type" value="Genomic_DNA"/>
</dbReference>
<dbReference type="OrthoDB" id="6513042at2759"/>
<dbReference type="GO" id="GO:0005829">
    <property type="term" value="C:cytosol"/>
    <property type="evidence" value="ECO:0007669"/>
    <property type="project" value="TreeGrafter"/>
</dbReference>
<evidence type="ECO:0008006" key="10">
    <source>
        <dbReference type="Google" id="ProtNLM"/>
    </source>
</evidence>
<dbReference type="Pfam" id="PF13087">
    <property type="entry name" value="AAA_12"/>
    <property type="match status" value="1"/>
</dbReference>
<dbReference type="Pfam" id="PF13086">
    <property type="entry name" value="AAA_11"/>
    <property type="match status" value="2"/>
</dbReference>
<dbReference type="InterPro" id="IPR041679">
    <property type="entry name" value="DNA2/NAM7-like_C"/>
</dbReference>
<evidence type="ECO:0000259" key="7">
    <source>
        <dbReference type="Pfam" id="PF13087"/>
    </source>
</evidence>
<dbReference type="PANTHER" id="PTHR10887:SF322">
    <property type="entry name" value="HELICASE MOV-10"/>
    <property type="match status" value="1"/>
</dbReference>
<feature type="domain" description="DNA2/NAM7 helicase helicase" evidence="6">
    <location>
        <begin position="538"/>
        <end position="610"/>
    </location>
</feature>
<evidence type="ECO:0000256" key="3">
    <source>
        <dbReference type="ARBA" id="ARBA00022806"/>
    </source>
</evidence>
<feature type="domain" description="DNA2/NAM7 helicase-like C-terminal" evidence="7">
    <location>
        <begin position="619"/>
        <end position="821"/>
    </location>
</feature>
<dbReference type="GO" id="GO:0016787">
    <property type="term" value="F:hydrolase activity"/>
    <property type="evidence" value="ECO:0007669"/>
    <property type="project" value="UniProtKB-KW"/>
</dbReference>
<feature type="domain" description="DNA2/NAM7 helicase helicase" evidence="6">
    <location>
        <begin position="415"/>
        <end position="512"/>
    </location>
</feature>
<dbReference type="InterPro" id="IPR027417">
    <property type="entry name" value="P-loop_NTPase"/>
</dbReference>
<dbReference type="PANTHER" id="PTHR10887">
    <property type="entry name" value="DNA2/NAM7 HELICASE FAMILY"/>
    <property type="match status" value="1"/>
</dbReference>
<organism evidence="8 9">
    <name type="scientific">Chironomus riparius</name>
    <dbReference type="NCBI Taxonomy" id="315576"/>
    <lineage>
        <taxon>Eukaryota</taxon>
        <taxon>Metazoa</taxon>
        <taxon>Ecdysozoa</taxon>
        <taxon>Arthropoda</taxon>
        <taxon>Hexapoda</taxon>
        <taxon>Insecta</taxon>
        <taxon>Pterygota</taxon>
        <taxon>Neoptera</taxon>
        <taxon>Endopterygota</taxon>
        <taxon>Diptera</taxon>
        <taxon>Nematocera</taxon>
        <taxon>Chironomoidea</taxon>
        <taxon>Chironomidae</taxon>
        <taxon>Chironominae</taxon>
        <taxon>Chironomus</taxon>
    </lineage>
</organism>
<evidence type="ECO:0000259" key="6">
    <source>
        <dbReference type="Pfam" id="PF13086"/>
    </source>
</evidence>
<evidence type="ECO:0000256" key="2">
    <source>
        <dbReference type="ARBA" id="ARBA00022801"/>
    </source>
</evidence>
<evidence type="ECO:0000256" key="5">
    <source>
        <dbReference type="ARBA" id="ARBA00023158"/>
    </source>
</evidence>
<dbReference type="InterPro" id="IPR047187">
    <property type="entry name" value="SF1_C_Upf1"/>
</dbReference>
<evidence type="ECO:0000256" key="1">
    <source>
        <dbReference type="ARBA" id="ARBA00022741"/>
    </source>
</evidence>
<keyword evidence="5" id="KW-0943">RNA-mediated gene silencing</keyword>
<dbReference type="InterPro" id="IPR045055">
    <property type="entry name" value="DNA2/NAM7-like"/>
</dbReference>
<keyword evidence="9" id="KW-1185">Reference proteome</keyword>
<protein>
    <recommendedName>
        <fullName evidence="10">RNA helicase</fullName>
    </recommendedName>
</protein>
<dbReference type="Gene3D" id="3.40.50.300">
    <property type="entry name" value="P-loop containing nucleotide triphosphate hydrolases"/>
    <property type="match status" value="2"/>
</dbReference>
<sequence length="876" mass="100376">MQRFTGVKSGVLDLNQQLKLINLETTQIIGKQKKEIQNPKLFLPVSCNLNFNEDHIQFMLDIHSDELKDLKIQKPTVHFKFSELSPVNIPVVSSQQKRDGSVCTIIIKANFKDRLLYLFQTDQKEFLLTIVYSDKDKKKYTSSYSMSLPKIDNQNARPAERKFIEDFNAEDLKCGIELKKLFESNFIAYSGITQNAHDLLNSLKRYEAATVADRFSKFNFLDMFQNMIAIEDLECIKQIYGYGLDYANIVRYNNCSACVKQNAKKQVGDIMDDEEYTRKIHLIQAKKKLSIDVMEFCGVYIYEQSDYKTYKNDTKKLIDLRMDGKIEHIFDDIILVKIFRSKGSKKQSSIRVENSYHIEFVPNRVSIRTAQRAVEDMKNMDMGSYLQNFETTNVLKRGSNEKFKDLKWFSSTINTNKEQMIAVENIVNCTSFPSPFIIFGGPGTGKSTTIVEAIAQIVKMKPDSHVLFTAGSNSTCDDIGNRLAKHVSINKILRIYSPSFDQKQEKIDKFLRDISNFRRIGKSRGFSSKDPSYMEFMTARVIIVTIVSAGRIINAGYPADHFDYIFIDEAGFVSEPESYIPLSGLGLSKKGVHAQVVLAGDHKQLRPVVTNSFAKDMGLETSLMERLMDNDKKYKCTNNGYDHKFVVQLKQNYRNHPAIMQFSNEQFYDNQLVSMRTDRLKHKLITNEEFPIIFHANKSFSKEVGTSLKNEGELFIMKVYMQVLLGGSKAKGAIRSHVEQSDIGIISPYSAQRNRMIEMFSKTYPKVEIGTVDSFQGREKKIIFVSCVRSGTNHVGFLSNEKRLNVALTRAQSLLVVIGNVKTLQKSDIWHKFIVYCHENKALVGDLKEFSRKKSAAKDELSKDDIVEMLRNLKLH</sequence>
<dbReference type="Proteomes" id="UP001153620">
    <property type="component" value="Chromosome 3"/>
</dbReference>
<dbReference type="GO" id="GO:0035194">
    <property type="term" value="P:regulatory ncRNA-mediated post-transcriptional gene silencing"/>
    <property type="evidence" value="ECO:0007669"/>
    <property type="project" value="TreeGrafter"/>
</dbReference>
<dbReference type="SUPFAM" id="SSF52540">
    <property type="entry name" value="P-loop containing nucleoside triphosphate hydrolases"/>
    <property type="match status" value="1"/>
</dbReference>
<gene>
    <name evidence="8" type="ORF">CHIRRI_LOCUS12313</name>
</gene>
<dbReference type="CDD" id="cd18808">
    <property type="entry name" value="SF1_C_Upf1"/>
    <property type="match status" value="1"/>
</dbReference>
<accession>A0A9N9S3G6</accession>
<dbReference type="GO" id="GO:0032574">
    <property type="term" value="F:5'-3' RNA helicase activity"/>
    <property type="evidence" value="ECO:0007669"/>
    <property type="project" value="InterPro"/>
</dbReference>
<dbReference type="CDD" id="cd18038">
    <property type="entry name" value="DEXXQc_Helz-like"/>
    <property type="match status" value="1"/>
</dbReference>
<dbReference type="AlphaFoldDB" id="A0A9N9S3G6"/>
<reference evidence="8" key="2">
    <citation type="submission" date="2022-10" db="EMBL/GenBank/DDBJ databases">
        <authorList>
            <consortium name="ENA_rothamsted_submissions"/>
            <consortium name="culmorum"/>
            <person name="King R."/>
        </authorList>
    </citation>
    <scope>NUCLEOTIDE SEQUENCE</scope>
</reference>
<dbReference type="GO" id="GO:0043186">
    <property type="term" value="C:P granule"/>
    <property type="evidence" value="ECO:0007669"/>
    <property type="project" value="TreeGrafter"/>
</dbReference>
<evidence type="ECO:0000256" key="4">
    <source>
        <dbReference type="ARBA" id="ARBA00022840"/>
    </source>
</evidence>
<name>A0A9N9S3G6_9DIPT</name>
<dbReference type="InterPro" id="IPR041677">
    <property type="entry name" value="DNA2/NAM7_AAA_11"/>
</dbReference>